<gene>
    <name evidence="2" type="ORF">CLPUN_42210</name>
</gene>
<keyword evidence="1" id="KW-0175">Coiled coil</keyword>
<dbReference type="EMBL" id="LZZM01000206">
    <property type="protein sequence ID" value="OOM73983.1"/>
    <property type="molecule type" value="Genomic_DNA"/>
</dbReference>
<evidence type="ECO:0000313" key="2">
    <source>
        <dbReference type="EMBL" id="OOM73983.1"/>
    </source>
</evidence>
<dbReference type="Pfam" id="PF09950">
    <property type="entry name" value="Major_capside"/>
    <property type="match status" value="1"/>
</dbReference>
<feature type="coiled-coil region" evidence="1">
    <location>
        <begin position="1"/>
        <end position="31"/>
    </location>
</feature>
<protein>
    <submittedName>
        <fullName evidence="2">Uncharacterized protein</fullName>
    </submittedName>
</protein>
<accession>A0A1S8T8A8</accession>
<dbReference type="Proteomes" id="UP000190890">
    <property type="component" value="Unassembled WGS sequence"/>
</dbReference>
<organism evidence="2 3">
    <name type="scientific">Clostridium puniceum</name>
    <dbReference type="NCBI Taxonomy" id="29367"/>
    <lineage>
        <taxon>Bacteria</taxon>
        <taxon>Bacillati</taxon>
        <taxon>Bacillota</taxon>
        <taxon>Clostridia</taxon>
        <taxon>Eubacteriales</taxon>
        <taxon>Clostridiaceae</taxon>
        <taxon>Clostridium</taxon>
    </lineage>
</organism>
<evidence type="ECO:0000256" key="1">
    <source>
        <dbReference type="SAM" id="Coils"/>
    </source>
</evidence>
<keyword evidence="3" id="KW-1185">Reference proteome</keyword>
<evidence type="ECO:0000313" key="3">
    <source>
        <dbReference type="Proteomes" id="UP000190890"/>
    </source>
</evidence>
<dbReference type="STRING" id="29367.CLPUN_42210"/>
<dbReference type="RefSeq" id="WP_077849169.1">
    <property type="nucleotide sequence ID" value="NZ_LZZM01000206.1"/>
</dbReference>
<name>A0A1S8T8A8_9CLOT</name>
<reference evidence="2 3" key="1">
    <citation type="submission" date="2016-05" db="EMBL/GenBank/DDBJ databases">
        <title>Microbial solvent formation.</title>
        <authorList>
            <person name="Poehlein A."/>
            <person name="Montoya Solano J.D."/>
            <person name="Flitsch S."/>
            <person name="Krabben P."/>
            <person name="Duerre P."/>
            <person name="Daniel R."/>
        </authorList>
    </citation>
    <scope>NUCLEOTIDE SEQUENCE [LARGE SCALE GENOMIC DNA]</scope>
    <source>
        <strain evidence="2 3">DSM 2619</strain>
    </source>
</reference>
<proteinExistence type="predicted"/>
<dbReference type="AlphaFoldDB" id="A0A1S8T8A8"/>
<sequence length="282" mass="32409">MEFIENQVITLNSEKVTLEQLVKELEKIDSKLNEFSFSSTWKRDINVIYGGGFAEAKKGTNVNKEIYKNYPWTNILRIPSSESRISVLKSLGGIVDSGIKYNYDKALDKIVYRGIEEEKVYGLTNNPSVKKKNITSWKSKDGESILKDINEAIIDLLKNTKIDRNNIEICVLLPTEQYEYIINKTIGENNILTYILESNVAKRENIELNINPCKYCIEIATNGEDRMVAYIKNAISISIPQKLIRALTQENKKEKEFLSSYVALIEQVKFYDTNSIRYYDGV</sequence>
<comment type="caution">
    <text evidence="2">The sequence shown here is derived from an EMBL/GenBank/DDBJ whole genome shotgun (WGS) entry which is preliminary data.</text>
</comment>
<dbReference type="InterPro" id="IPR020049">
    <property type="entry name" value="Major_capsid-like"/>
</dbReference>